<sequence length="389" mass="44638">MIKPEQIREKADRLFAKAVKSWLDGELDAFFPYRIPANLTPSMDHATAIAEVDSLRALSKESIGYGYSIVWKSRRSRTHGLNRFPDSIVIETTDDLMQLTSRVDQWHTLQAAASTLRHRQPLLGRWLTQSTNWKTLLEVADHLDGLLSIVDFFITHPRPDCFARELPIPVSTKLIETHQRRLSTWLDIVLPPNAIDARYGYDAFEPRYGLRYARPHYLLRVLDKDLQHELALSFDELSLPAESLSRLPVKEVQVLIIENKVSLLSLPILARTLALGGLGNGVTQLSTINWLSDNEVLYWGDLDADGFVILDRLRRVLPRTQSLLMKEQTVHKFMNLATVGNGAQAKQLEYLTEEERRCYHILCETNTRIEQEHLPIKTVLQSFRNFSAY</sequence>
<feature type="domain" description="Wadjet protein JetD C-terminal" evidence="1">
    <location>
        <begin position="209"/>
        <end position="380"/>
    </location>
</feature>
<protein>
    <recommendedName>
        <fullName evidence="5">Wadjet protein JetD C-terminal domain-containing protein</fullName>
    </recommendedName>
</protein>
<evidence type="ECO:0000259" key="2">
    <source>
        <dbReference type="Pfam" id="PF11795"/>
    </source>
</evidence>
<evidence type="ECO:0000313" key="3">
    <source>
        <dbReference type="EMBL" id="TWT81357.1"/>
    </source>
</evidence>
<evidence type="ECO:0008006" key="5">
    <source>
        <dbReference type="Google" id="ProtNLM"/>
    </source>
</evidence>
<accession>A0A5C5Z336</accession>
<dbReference type="InterPro" id="IPR024537">
    <property type="entry name" value="DUF3322"/>
</dbReference>
<dbReference type="OrthoDB" id="322908at2"/>
<evidence type="ECO:0000313" key="4">
    <source>
        <dbReference type="Proteomes" id="UP000315010"/>
    </source>
</evidence>
<feature type="domain" description="DUF3322" evidence="2">
    <location>
        <begin position="4"/>
        <end position="187"/>
    </location>
</feature>
<dbReference type="Proteomes" id="UP000315010">
    <property type="component" value="Unassembled WGS sequence"/>
</dbReference>
<dbReference type="InterPro" id="IPR024534">
    <property type="entry name" value="JetD_C"/>
</dbReference>
<organism evidence="3 4">
    <name type="scientific">Novipirellula herctigrandis</name>
    <dbReference type="NCBI Taxonomy" id="2527986"/>
    <lineage>
        <taxon>Bacteria</taxon>
        <taxon>Pseudomonadati</taxon>
        <taxon>Planctomycetota</taxon>
        <taxon>Planctomycetia</taxon>
        <taxon>Pirellulales</taxon>
        <taxon>Pirellulaceae</taxon>
        <taxon>Novipirellula</taxon>
    </lineage>
</organism>
<comment type="caution">
    <text evidence="3">The sequence shown here is derived from an EMBL/GenBank/DDBJ whole genome shotgun (WGS) entry which is preliminary data.</text>
</comment>
<gene>
    <name evidence="3" type="ORF">CA13_28090</name>
</gene>
<dbReference type="EMBL" id="SJPJ01000001">
    <property type="protein sequence ID" value="TWT81357.1"/>
    <property type="molecule type" value="Genomic_DNA"/>
</dbReference>
<name>A0A5C5Z336_9BACT</name>
<dbReference type="RefSeq" id="WP_146397249.1">
    <property type="nucleotide sequence ID" value="NZ_SJPJ01000001.1"/>
</dbReference>
<dbReference type="AlphaFoldDB" id="A0A5C5Z336"/>
<proteinExistence type="predicted"/>
<keyword evidence="4" id="KW-1185">Reference proteome</keyword>
<reference evidence="3 4" key="1">
    <citation type="submission" date="2019-02" db="EMBL/GenBank/DDBJ databases">
        <title>Deep-cultivation of Planctomycetes and their phenomic and genomic characterization uncovers novel biology.</title>
        <authorList>
            <person name="Wiegand S."/>
            <person name="Jogler M."/>
            <person name="Boedeker C."/>
            <person name="Pinto D."/>
            <person name="Vollmers J."/>
            <person name="Rivas-Marin E."/>
            <person name="Kohn T."/>
            <person name="Peeters S.H."/>
            <person name="Heuer A."/>
            <person name="Rast P."/>
            <person name="Oberbeckmann S."/>
            <person name="Bunk B."/>
            <person name="Jeske O."/>
            <person name="Meyerdierks A."/>
            <person name="Storesund J.E."/>
            <person name="Kallscheuer N."/>
            <person name="Luecker S."/>
            <person name="Lage O.M."/>
            <person name="Pohl T."/>
            <person name="Merkel B.J."/>
            <person name="Hornburger P."/>
            <person name="Mueller R.-W."/>
            <person name="Bruemmer F."/>
            <person name="Labrenz M."/>
            <person name="Spormann A.M."/>
            <person name="Op Den Camp H."/>
            <person name="Overmann J."/>
            <person name="Amann R."/>
            <person name="Jetten M.S.M."/>
            <person name="Mascher T."/>
            <person name="Medema M.H."/>
            <person name="Devos D.P."/>
            <person name="Kaster A.-K."/>
            <person name="Ovreas L."/>
            <person name="Rohde M."/>
            <person name="Galperin M.Y."/>
            <person name="Jogler C."/>
        </authorList>
    </citation>
    <scope>NUCLEOTIDE SEQUENCE [LARGE SCALE GENOMIC DNA]</scope>
    <source>
        <strain evidence="3 4">CA13</strain>
    </source>
</reference>
<evidence type="ECO:0000259" key="1">
    <source>
        <dbReference type="Pfam" id="PF09983"/>
    </source>
</evidence>
<dbReference type="Pfam" id="PF09983">
    <property type="entry name" value="JetD_C"/>
    <property type="match status" value="1"/>
</dbReference>
<dbReference type="Pfam" id="PF11795">
    <property type="entry name" value="DUF3322"/>
    <property type="match status" value="1"/>
</dbReference>